<keyword evidence="2" id="KW-1185">Reference proteome</keyword>
<name>A0A8J3N6K6_9CHLR</name>
<dbReference type="Proteomes" id="UP000597444">
    <property type="component" value="Unassembled WGS sequence"/>
</dbReference>
<comment type="caution">
    <text evidence="1">The sequence shown here is derived from an EMBL/GenBank/DDBJ whole genome shotgun (WGS) entry which is preliminary data.</text>
</comment>
<protein>
    <submittedName>
        <fullName evidence="1">Uncharacterized protein</fullName>
    </submittedName>
</protein>
<gene>
    <name evidence="1" type="ORF">KSF_103470</name>
</gene>
<accession>A0A8J3N6K6</accession>
<evidence type="ECO:0000313" key="1">
    <source>
        <dbReference type="EMBL" id="GHP00300.1"/>
    </source>
</evidence>
<sequence>MEYFRECGSITRDVGSDGLHILLPMRETWMGTELQARQTRNWAAHTLSQCRVIQMVNQPALVGLASPKRASLGVEDRSVEKKLLLERRSWSSQ</sequence>
<dbReference type="AlphaFoldDB" id="A0A8J3N6K6"/>
<dbReference type="EMBL" id="BNJK01000002">
    <property type="protein sequence ID" value="GHP00300.1"/>
    <property type="molecule type" value="Genomic_DNA"/>
</dbReference>
<evidence type="ECO:0000313" key="2">
    <source>
        <dbReference type="Proteomes" id="UP000597444"/>
    </source>
</evidence>
<organism evidence="1 2">
    <name type="scientific">Reticulibacter mediterranei</name>
    <dbReference type="NCBI Taxonomy" id="2778369"/>
    <lineage>
        <taxon>Bacteria</taxon>
        <taxon>Bacillati</taxon>
        <taxon>Chloroflexota</taxon>
        <taxon>Ktedonobacteria</taxon>
        <taxon>Ktedonobacterales</taxon>
        <taxon>Reticulibacteraceae</taxon>
        <taxon>Reticulibacter</taxon>
    </lineage>
</organism>
<proteinExistence type="predicted"/>
<reference evidence="1" key="1">
    <citation type="submission" date="2020-10" db="EMBL/GenBank/DDBJ databases">
        <title>Taxonomic study of unclassified bacteria belonging to the class Ktedonobacteria.</title>
        <authorList>
            <person name="Yabe S."/>
            <person name="Wang C.M."/>
            <person name="Zheng Y."/>
            <person name="Sakai Y."/>
            <person name="Cavaletti L."/>
            <person name="Monciardini P."/>
            <person name="Donadio S."/>
        </authorList>
    </citation>
    <scope>NUCLEOTIDE SEQUENCE</scope>
    <source>
        <strain evidence="1">ID150040</strain>
    </source>
</reference>